<evidence type="ECO:0000313" key="1">
    <source>
        <dbReference type="EMBL" id="TMS11742.1"/>
    </source>
</evidence>
<name>A0ACD3QX60_LARCR</name>
<organism evidence="1 2">
    <name type="scientific">Larimichthys crocea</name>
    <name type="common">Large yellow croaker</name>
    <name type="synonym">Pseudosciaena crocea</name>
    <dbReference type="NCBI Taxonomy" id="215358"/>
    <lineage>
        <taxon>Eukaryota</taxon>
        <taxon>Metazoa</taxon>
        <taxon>Chordata</taxon>
        <taxon>Craniata</taxon>
        <taxon>Vertebrata</taxon>
        <taxon>Euteleostomi</taxon>
        <taxon>Actinopterygii</taxon>
        <taxon>Neopterygii</taxon>
        <taxon>Teleostei</taxon>
        <taxon>Neoteleostei</taxon>
        <taxon>Acanthomorphata</taxon>
        <taxon>Eupercaria</taxon>
        <taxon>Sciaenidae</taxon>
        <taxon>Larimichthys</taxon>
    </lineage>
</organism>
<protein>
    <submittedName>
        <fullName evidence="1">Uncharacterized protein</fullName>
    </submittedName>
</protein>
<proteinExistence type="predicted"/>
<gene>
    <name evidence="1" type="ORF">E3U43_019133</name>
</gene>
<reference evidence="1" key="1">
    <citation type="submission" date="2018-11" db="EMBL/GenBank/DDBJ databases">
        <title>The sequence and de novo assembly of Larimichthys crocea genome using PacBio and Hi-C technologies.</title>
        <authorList>
            <person name="Xu P."/>
            <person name="Chen B."/>
            <person name="Zhou Z."/>
            <person name="Ke Q."/>
            <person name="Wu Y."/>
            <person name="Bai H."/>
            <person name="Pu F."/>
        </authorList>
    </citation>
    <scope>NUCLEOTIDE SEQUENCE</scope>
    <source>
        <tissue evidence="1">Muscle</tissue>
    </source>
</reference>
<accession>A0ACD3QX60</accession>
<evidence type="ECO:0000313" key="2">
    <source>
        <dbReference type="Proteomes" id="UP000793456"/>
    </source>
</evidence>
<keyword evidence="2" id="KW-1185">Reference proteome</keyword>
<dbReference type="Proteomes" id="UP000793456">
    <property type="component" value="Chromosome XIII"/>
</dbReference>
<dbReference type="EMBL" id="CM011686">
    <property type="protein sequence ID" value="TMS11742.1"/>
    <property type="molecule type" value="Genomic_DNA"/>
</dbReference>
<comment type="caution">
    <text evidence="1">The sequence shown here is derived from an EMBL/GenBank/DDBJ whole genome shotgun (WGS) entry which is preliminary data.</text>
</comment>
<sequence length="330" mass="35919">MAVGIILLPGTEHIVSSWSPGQTSRLLKTIGLINVSAISTNLKVVTQVTSLHISQSEGLTTLQQNWVVGRCGAFGYGCFECCIKCLGGVPYASLVATILCFSGVALFCGCGHVALTSTLTMLENHFSRVSSDHATLALVIQIFQYIIYGIASFFFVYAIILLAEGFYTTSAIKKELQIHVPDLHPCSGLPRHFRLHGDPRFPFFNMWTTCAAMRSPDANITSPDSICVDVRQYGIIPWNATPGKACGATLGDICNTSEFYLSYHLYIVAFAGAGATVIALIHYLMILSANWAYLKSAVSTHDYQDIKTKDDQDLEAEARSKEGQNSSSYS</sequence>